<gene>
    <name evidence="1" type="ORF">PV662_43880</name>
</gene>
<dbReference type="Proteomes" id="UP001271274">
    <property type="component" value="Unassembled WGS sequence"/>
</dbReference>
<protein>
    <submittedName>
        <fullName evidence="1">Uncharacterized protein</fullName>
    </submittedName>
</protein>
<accession>A0ABU4NYM7</accession>
<evidence type="ECO:0000313" key="2">
    <source>
        <dbReference type="Proteomes" id="UP001271274"/>
    </source>
</evidence>
<proteinExistence type="predicted"/>
<comment type="caution">
    <text evidence="1">The sequence shown here is derived from an EMBL/GenBank/DDBJ whole genome shotgun (WGS) entry which is preliminary data.</text>
</comment>
<reference evidence="1 2" key="1">
    <citation type="journal article" date="2023" name="Microb. Genom.">
        <title>Mesoterricola silvestris gen. nov., sp. nov., Mesoterricola sediminis sp. nov., Geothrix oryzae sp. nov., Geothrix edaphica sp. nov., Geothrix rubra sp. nov., and Geothrix limicola sp. nov., six novel members of Acidobacteriota isolated from soils.</title>
        <authorList>
            <person name="Weisberg A.J."/>
            <person name="Pearce E."/>
            <person name="Kramer C.G."/>
            <person name="Chang J.H."/>
            <person name="Clarke C.R."/>
        </authorList>
    </citation>
    <scope>NUCLEOTIDE SEQUENCE [LARGE SCALE GENOMIC DNA]</scope>
    <source>
        <strain evidence="1 2">ID09-01A</strain>
    </source>
</reference>
<name>A0ABU4NYM7_9ACTN</name>
<dbReference type="RefSeq" id="WP_060893446.1">
    <property type="nucleotide sequence ID" value="NZ_JARAUR010000069.1"/>
</dbReference>
<organism evidence="1 2">
    <name type="scientific">Streptomyces europaeiscabiei</name>
    <dbReference type="NCBI Taxonomy" id="146819"/>
    <lineage>
        <taxon>Bacteria</taxon>
        <taxon>Bacillati</taxon>
        <taxon>Actinomycetota</taxon>
        <taxon>Actinomycetes</taxon>
        <taxon>Kitasatosporales</taxon>
        <taxon>Streptomycetaceae</taxon>
        <taxon>Streptomyces</taxon>
    </lineage>
</organism>
<evidence type="ECO:0000313" key="1">
    <source>
        <dbReference type="EMBL" id="MDX3706520.1"/>
    </source>
</evidence>
<keyword evidence="2" id="KW-1185">Reference proteome</keyword>
<dbReference type="EMBL" id="JARAYU010000029">
    <property type="protein sequence ID" value="MDX3706520.1"/>
    <property type="molecule type" value="Genomic_DNA"/>
</dbReference>
<sequence>MAEPLATGGWAVALKELHSFFEACGDDVDEALAAHFGFDTANDRITAGLELATEHLQSSPAN</sequence>